<evidence type="ECO:0000313" key="1">
    <source>
        <dbReference type="EMBL" id="ORZ35753.1"/>
    </source>
</evidence>
<dbReference type="OrthoDB" id="530303at2759"/>
<sequence>MNDHASGLNANQPSMPIDLAELVLARTIHLAAVTSLWNPTLIAQPLNALPRSAAPLLTKVALMHLPHVDLDTATKLNDVHLLRFMLAWSKQPGGRPVNYKQPMYGAGNLEALDWWFDESGLCVKWDVECIAGAFDDGNVHVLDWWEAREFPHVVIGFEVDLGMAIFAATVRGHLHVMDWIWARLADSADKFWVACQHVLFVGAAARSGQLSVLEWWVQRLPNNSQSHLAEVLAVTFKEKHAHVLEWCLQHPDVVEQYSKQKEQSLCEDEMVLPFAIQGDLMNWIDTLKVVPFPKEHWPASRAACDSSNVEALEWLQRKQYLAGSRKQLMLLAANAATQESKRLATMKWINEHVPASVPSVRDSDFDNVHESHDAFSRASEKGDVQVLDWLFSEYGIDSTKIEQCFQSACNGHVLDCLFAHTSHSSSLLKRIAFRCMSQSHKSALDVLDWWKQKLAEGVFSLSEDDPRVSLHQIQVDVVEWWLLRSGDIRSQLDLHSFPYAALLNPTLHSEDERTGSRNKGLRIVQLFWDAKVPIDLAKCIHAASIGGNLAALDWFLHVAKVPIAHFIDAFTSPSHNKVNYVIGWDMDNHAQSLLWWGANIPQVFQVAVNRGPYSNPIHVHILRLMLKQDCLPWHSAAFMSCQGNVAMLKYLKENDLEGRSMVLDNCDLNAALLSASSAAQPHVLDWWKSESGMEVSCPKKIEDGRASVDYSARQWWKASGLCRGKLEWMVE</sequence>
<dbReference type="EMBL" id="MCFL01000020">
    <property type="protein sequence ID" value="ORZ35753.1"/>
    <property type="molecule type" value="Genomic_DNA"/>
</dbReference>
<dbReference type="PANTHER" id="PTHR46586">
    <property type="entry name" value="ANKYRIN REPEAT-CONTAINING PROTEIN"/>
    <property type="match status" value="1"/>
</dbReference>
<keyword evidence="2" id="KW-1185">Reference proteome</keyword>
<dbReference type="InterPro" id="IPR052050">
    <property type="entry name" value="SecEffector_AnkRepeat"/>
</dbReference>
<accession>A0A1Y2HPY4</accession>
<comment type="caution">
    <text evidence="1">The sequence shown here is derived from an EMBL/GenBank/DDBJ whole genome shotgun (WGS) entry which is preliminary data.</text>
</comment>
<evidence type="ECO:0000313" key="2">
    <source>
        <dbReference type="Proteomes" id="UP000193411"/>
    </source>
</evidence>
<gene>
    <name evidence="1" type="ORF">BCR44DRAFT_35388</name>
</gene>
<proteinExistence type="predicted"/>
<evidence type="ECO:0008006" key="3">
    <source>
        <dbReference type="Google" id="ProtNLM"/>
    </source>
</evidence>
<reference evidence="1 2" key="1">
    <citation type="submission" date="2016-07" db="EMBL/GenBank/DDBJ databases">
        <title>Pervasive Adenine N6-methylation of Active Genes in Fungi.</title>
        <authorList>
            <consortium name="DOE Joint Genome Institute"/>
            <person name="Mondo S.J."/>
            <person name="Dannebaum R.O."/>
            <person name="Kuo R.C."/>
            <person name="Labutti K."/>
            <person name="Haridas S."/>
            <person name="Kuo A."/>
            <person name="Salamov A."/>
            <person name="Ahrendt S.R."/>
            <person name="Lipzen A."/>
            <person name="Sullivan W."/>
            <person name="Andreopoulos W.B."/>
            <person name="Clum A."/>
            <person name="Lindquist E."/>
            <person name="Daum C."/>
            <person name="Ramamoorthy G.K."/>
            <person name="Gryganskyi A."/>
            <person name="Culley D."/>
            <person name="Magnuson J.K."/>
            <person name="James T.Y."/>
            <person name="O'Malley M.A."/>
            <person name="Stajich J.E."/>
            <person name="Spatafora J.W."/>
            <person name="Visel A."/>
            <person name="Grigoriev I.V."/>
        </authorList>
    </citation>
    <scope>NUCLEOTIDE SEQUENCE [LARGE SCALE GENOMIC DNA]</scope>
    <source>
        <strain evidence="1 2">PL171</strain>
    </source>
</reference>
<organism evidence="1 2">
    <name type="scientific">Catenaria anguillulae PL171</name>
    <dbReference type="NCBI Taxonomy" id="765915"/>
    <lineage>
        <taxon>Eukaryota</taxon>
        <taxon>Fungi</taxon>
        <taxon>Fungi incertae sedis</taxon>
        <taxon>Blastocladiomycota</taxon>
        <taxon>Blastocladiomycetes</taxon>
        <taxon>Blastocladiales</taxon>
        <taxon>Catenariaceae</taxon>
        <taxon>Catenaria</taxon>
    </lineage>
</organism>
<name>A0A1Y2HPY4_9FUNG</name>
<dbReference type="Proteomes" id="UP000193411">
    <property type="component" value="Unassembled WGS sequence"/>
</dbReference>
<dbReference type="AlphaFoldDB" id="A0A1Y2HPY4"/>
<dbReference type="PANTHER" id="PTHR46586:SF3">
    <property type="entry name" value="ANKYRIN REPEAT-CONTAINING PROTEIN"/>
    <property type="match status" value="1"/>
</dbReference>
<protein>
    <recommendedName>
        <fullName evidence="3">Ankyrin repeat-containing domain protein</fullName>
    </recommendedName>
</protein>